<dbReference type="RefSeq" id="WP_096181996.1">
    <property type="nucleotide sequence ID" value="NZ_BDUF01000054.1"/>
</dbReference>
<accession>A0A292YP62</accession>
<sequence length="76" mass="8951">MEELFSQIEELRTKLSVRCVMEDKRLSWTAKCLILYLMDEDLKETDLNTFRLDAPGHDPVSIRQAIQELLKYGYLS</sequence>
<evidence type="ECO:0000313" key="1">
    <source>
        <dbReference type="EMBL" id="GAX90275.1"/>
    </source>
</evidence>
<comment type="caution">
    <text evidence="1">The sequence shown here is derived from an EMBL/GenBank/DDBJ whole genome shotgun (WGS) entry which is preliminary data.</text>
</comment>
<keyword evidence="2" id="KW-1185">Reference proteome</keyword>
<organism evidence="1 2">
    <name type="scientific">Effusibacillus lacus</name>
    <dbReference type="NCBI Taxonomy" id="1348429"/>
    <lineage>
        <taxon>Bacteria</taxon>
        <taxon>Bacillati</taxon>
        <taxon>Bacillota</taxon>
        <taxon>Bacilli</taxon>
        <taxon>Bacillales</taxon>
        <taxon>Alicyclobacillaceae</taxon>
        <taxon>Effusibacillus</taxon>
    </lineage>
</organism>
<evidence type="ECO:0000313" key="2">
    <source>
        <dbReference type="Proteomes" id="UP000217785"/>
    </source>
</evidence>
<dbReference type="AlphaFoldDB" id="A0A292YP62"/>
<name>A0A292YP62_9BACL</name>
<dbReference type="EMBL" id="BDUF01000054">
    <property type="protein sequence ID" value="GAX90275.1"/>
    <property type="molecule type" value="Genomic_DNA"/>
</dbReference>
<protein>
    <submittedName>
        <fullName evidence="1">DNA damage-inducible protein DnaD</fullName>
    </submittedName>
</protein>
<proteinExistence type="predicted"/>
<gene>
    <name evidence="1" type="ORF">EFBL_1901</name>
</gene>
<dbReference type="OrthoDB" id="9803733at2"/>
<reference evidence="2" key="1">
    <citation type="submission" date="2017-07" db="EMBL/GenBank/DDBJ databases">
        <title>Draft genome sequence of Effusibacillus lacus strain skLN1.</title>
        <authorList>
            <person name="Watanabe M."/>
            <person name="Kojima H."/>
            <person name="Fukui M."/>
        </authorList>
    </citation>
    <scope>NUCLEOTIDE SEQUENCE [LARGE SCALE GENOMIC DNA]</scope>
    <source>
        <strain evidence="2">skLN1</strain>
    </source>
</reference>
<dbReference type="Proteomes" id="UP000217785">
    <property type="component" value="Unassembled WGS sequence"/>
</dbReference>